<reference evidence="2 3" key="1">
    <citation type="journal article" date="2021" name="Sci. Rep.">
        <title>Chromosome anchoring in Senegalese sole (Solea senegalensis) reveals sex-associated markers and genome rearrangements in flatfish.</title>
        <authorList>
            <person name="Guerrero-Cozar I."/>
            <person name="Gomez-Garrido J."/>
            <person name="Berbel C."/>
            <person name="Martinez-Blanch J.F."/>
            <person name="Alioto T."/>
            <person name="Claros M.G."/>
            <person name="Gagnaire P.A."/>
            <person name="Manchado M."/>
        </authorList>
    </citation>
    <scope>NUCLEOTIDE SEQUENCE [LARGE SCALE GENOMIC DNA]</scope>
    <source>
        <strain evidence="2">Sse05_10M</strain>
    </source>
</reference>
<evidence type="ECO:0000313" key="3">
    <source>
        <dbReference type="Proteomes" id="UP000693946"/>
    </source>
</evidence>
<sequence length="105" mass="12141">MVAASLSLFSRNKLKRVVVCVHHHLLYFRLLLRLPRTPKPPPQPQPLLRRFPTGKGINSGDFQRESLSCAIRTREPADRRDEGLEDNPGWFHGANRTTICSWTYF</sequence>
<protein>
    <submittedName>
        <fullName evidence="2">Uncharacterized protein</fullName>
    </submittedName>
</protein>
<dbReference type="EMBL" id="JAGKHQ010000010">
    <property type="protein sequence ID" value="KAG7507809.1"/>
    <property type="molecule type" value="Genomic_DNA"/>
</dbReference>
<comment type="caution">
    <text evidence="2">The sequence shown here is derived from an EMBL/GenBank/DDBJ whole genome shotgun (WGS) entry which is preliminary data.</text>
</comment>
<evidence type="ECO:0000313" key="2">
    <source>
        <dbReference type="EMBL" id="KAG7507809.1"/>
    </source>
</evidence>
<accession>A0AAV6RSC6</accession>
<name>A0AAV6RSC6_SOLSE</name>
<organism evidence="2 3">
    <name type="scientific">Solea senegalensis</name>
    <name type="common">Senegalese sole</name>
    <dbReference type="NCBI Taxonomy" id="28829"/>
    <lineage>
        <taxon>Eukaryota</taxon>
        <taxon>Metazoa</taxon>
        <taxon>Chordata</taxon>
        <taxon>Craniata</taxon>
        <taxon>Vertebrata</taxon>
        <taxon>Euteleostomi</taxon>
        <taxon>Actinopterygii</taxon>
        <taxon>Neopterygii</taxon>
        <taxon>Teleostei</taxon>
        <taxon>Neoteleostei</taxon>
        <taxon>Acanthomorphata</taxon>
        <taxon>Carangaria</taxon>
        <taxon>Pleuronectiformes</taxon>
        <taxon>Pleuronectoidei</taxon>
        <taxon>Soleidae</taxon>
        <taxon>Solea</taxon>
    </lineage>
</organism>
<gene>
    <name evidence="2" type="ORF">JOB18_044931</name>
</gene>
<proteinExistence type="predicted"/>
<evidence type="ECO:0000256" key="1">
    <source>
        <dbReference type="SAM" id="MobiDB-lite"/>
    </source>
</evidence>
<keyword evidence="3" id="KW-1185">Reference proteome</keyword>
<dbReference type="Proteomes" id="UP000693946">
    <property type="component" value="Linkage Group LG18"/>
</dbReference>
<dbReference type="AlphaFoldDB" id="A0AAV6RSC6"/>
<feature type="region of interest" description="Disordered" evidence="1">
    <location>
        <begin position="38"/>
        <end position="61"/>
    </location>
</feature>